<reference evidence="2" key="2">
    <citation type="submission" date="2020-09" db="EMBL/GenBank/DDBJ databases">
        <authorList>
            <person name="Sun Q."/>
            <person name="Zhou Y."/>
        </authorList>
    </citation>
    <scope>NUCLEOTIDE SEQUENCE</scope>
    <source>
        <strain evidence="2">CGMCC 4.3508</strain>
    </source>
</reference>
<protein>
    <submittedName>
        <fullName evidence="2">Uncharacterized protein</fullName>
    </submittedName>
</protein>
<keyword evidence="3" id="KW-1185">Reference proteome</keyword>
<dbReference type="Proteomes" id="UP000638263">
    <property type="component" value="Unassembled WGS sequence"/>
</dbReference>
<accession>A0A917RRK4</accession>
<gene>
    <name evidence="2" type="ORF">GCM10011588_38120</name>
</gene>
<dbReference type="AlphaFoldDB" id="A0A917RRK4"/>
<evidence type="ECO:0000256" key="1">
    <source>
        <dbReference type="SAM" id="MobiDB-lite"/>
    </source>
</evidence>
<reference evidence="2" key="1">
    <citation type="journal article" date="2014" name="Int. J. Syst. Evol. Microbiol.">
        <title>Complete genome sequence of Corynebacterium casei LMG S-19264T (=DSM 44701T), isolated from a smear-ripened cheese.</title>
        <authorList>
            <consortium name="US DOE Joint Genome Institute (JGI-PGF)"/>
            <person name="Walter F."/>
            <person name="Albersmeier A."/>
            <person name="Kalinowski J."/>
            <person name="Ruckert C."/>
        </authorList>
    </citation>
    <scope>NUCLEOTIDE SEQUENCE</scope>
    <source>
        <strain evidence="2">CGMCC 4.3508</strain>
    </source>
</reference>
<proteinExistence type="predicted"/>
<dbReference type="EMBL" id="BMMH01000007">
    <property type="protein sequence ID" value="GGL19788.1"/>
    <property type="molecule type" value="Genomic_DNA"/>
</dbReference>
<evidence type="ECO:0000313" key="2">
    <source>
        <dbReference type="EMBL" id="GGL19788.1"/>
    </source>
</evidence>
<evidence type="ECO:0000313" key="3">
    <source>
        <dbReference type="Proteomes" id="UP000638263"/>
    </source>
</evidence>
<comment type="caution">
    <text evidence="2">The sequence shown here is derived from an EMBL/GenBank/DDBJ whole genome shotgun (WGS) entry which is preliminary data.</text>
</comment>
<organism evidence="2 3">
    <name type="scientific">Nocardia jinanensis</name>
    <dbReference type="NCBI Taxonomy" id="382504"/>
    <lineage>
        <taxon>Bacteria</taxon>
        <taxon>Bacillati</taxon>
        <taxon>Actinomycetota</taxon>
        <taxon>Actinomycetes</taxon>
        <taxon>Mycobacteriales</taxon>
        <taxon>Nocardiaceae</taxon>
        <taxon>Nocardia</taxon>
    </lineage>
</organism>
<name>A0A917RRK4_9NOCA</name>
<feature type="compositionally biased region" description="Basic and acidic residues" evidence="1">
    <location>
        <begin position="28"/>
        <end position="38"/>
    </location>
</feature>
<feature type="region of interest" description="Disordered" evidence="1">
    <location>
        <begin position="28"/>
        <end position="69"/>
    </location>
</feature>
<sequence>MRAPAAQTTYSLVPPPLRPVNEACHKASGDRAYMDRRPGAVPGRSPRTSIRSRTPDGLSRGAAPTTTRNVAERDFVIGPRLAGHTEDPFTELLFRGCVEQHLVLRAASVPLRRGTNAARVRGRRIGTAAVGAP</sequence>